<dbReference type="InParanoid" id="A0A1B6QPV8"/>
<evidence type="ECO:0000313" key="2">
    <source>
        <dbReference type="EMBL" id="KXG39958.1"/>
    </source>
</evidence>
<evidence type="ECO:0000313" key="3">
    <source>
        <dbReference type="Proteomes" id="UP000000768"/>
    </source>
</evidence>
<keyword evidence="3" id="KW-1185">Reference proteome</keyword>
<dbReference type="EMBL" id="CM000760">
    <property type="protein sequence ID" value="KXG39958.1"/>
    <property type="molecule type" value="Genomic_DNA"/>
</dbReference>
<sequence>MSPSLCSSTSHPPPSGASYGIPHRPPATARLTQNPSPSRPHLHRSASRDNHKPQKNPWNSRSYSRIPPRSPQRELETSAAAAGAAVRHLCWPLHAVAARLPLSVPTGMRTAPPGSFASSRGGIPTNTFVAYPPCSCTRRLERPTPTPPFRTHLKST</sequence>
<evidence type="ECO:0000256" key="1">
    <source>
        <dbReference type="SAM" id="MobiDB-lite"/>
    </source>
</evidence>
<dbReference type="Proteomes" id="UP000000768">
    <property type="component" value="Chromosome 1"/>
</dbReference>
<feature type="compositionally biased region" description="Polar residues" evidence="1">
    <location>
        <begin position="1"/>
        <end position="10"/>
    </location>
</feature>
<reference evidence="3" key="2">
    <citation type="journal article" date="2018" name="Plant J.">
        <title>The Sorghum bicolor reference genome: improved assembly, gene annotations, a transcriptome atlas, and signatures of genome organization.</title>
        <authorList>
            <person name="McCormick R.F."/>
            <person name="Truong S.K."/>
            <person name="Sreedasyam A."/>
            <person name="Jenkins J."/>
            <person name="Shu S."/>
            <person name="Sims D."/>
            <person name="Kennedy M."/>
            <person name="Amirebrahimi M."/>
            <person name="Weers B.D."/>
            <person name="McKinley B."/>
            <person name="Mattison A."/>
            <person name="Morishige D.T."/>
            <person name="Grimwood J."/>
            <person name="Schmutz J."/>
            <person name="Mullet J.E."/>
        </authorList>
    </citation>
    <scope>NUCLEOTIDE SEQUENCE [LARGE SCALE GENOMIC DNA]</scope>
    <source>
        <strain evidence="3">cv. BTx623</strain>
    </source>
</reference>
<proteinExistence type="predicted"/>
<gene>
    <name evidence="2" type="ORF">SORBI_3001G470500</name>
</gene>
<name>A0A1B6QPV8_SORBI</name>
<reference evidence="2 3" key="1">
    <citation type="journal article" date="2009" name="Nature">
        <title>The Sorghum bicolor genome and the diversification of grasses.</title>
        <authorList>
            <person name="Paterson A.H."/>
            <person name="Bowers J.E."/>
            <person name="Bruggmann R."/>
            <person name="Dubchak I."/>
            <person name="Grimwood J."/>
            <person name="Gundlach H."/>
            <person name="Haberer G."/>
            <person name="Hellsten U."/>
            <person name="Mitros T."/>
            <person name="Poliakov A."/>
            <person name="Schmutz J."/>
            <person name="Spannagl M."/>
            <person name="Tang H."/>
            <person name="Wang X."/>
            <person name="Wicker T."/>
            <person name="Bharti A.K."/>
            <person name="Chapman J."/>
            <person name="Feltus F.A."/>
            <person name="Gowik U."/>
            <person name="Grigoriev I.V."/>
            <person name="Lyons E."/>
            <person name="Maher C.A."/>
            <person name="Martis M."/>
            <person name="Narechania A."/>
            <person name="Otillar R.P."/>
            <person name="Penning B.W."/>
            <person name="Salamov A.A."/>
            <person name="Wang Y."/>
            <person name="Zhang L."/>
            <person name="Carpita N.C."/>
            <person name="Freeling M."/>
            <person name="Gingle A.R."/>
            <person name="Hash C.T."/>
            <person name="Keller B."/>
            <person name="Klein P."/>
            <person name="Kresovich S."/>
            <person name="McCann M.C."/>
            <person name="Ming R."/>
            <person name="Peterson D.G."/>
            <person name="Mehboob-ur-Rahman"/>
            <person name="Ware D."/>
            <person name="Westhoff P."/>
            <person name="Mayer K.F."/>
            <person name="Messing J."/>
            <person name="Rokhsar D.S."/>
        </authorList>
    </citation>
    <scope>NUCLEOTIDE SEQUENCE [LARGE SCALE GENOMIC DNA]</scope>
    <source>
        <strain evidence="3">cv. BTx623</strain>
    </source>
</reference>
<accession>A0A1B6QPV8</accession>
<protein>
    <submittedName>
        <fullName evidence="2">Uncharacterized protein</fullName>
    </submittedName>
</protein>
<dbReference type="Gramene" id="KXG39958">
    <property type="protein sequence ID" value="KXG39958"/>
    <property type="gene ID" value="SORBI_3001G470500"/>
</dbReference>
<organism evidence="2 3">
    <name type="scientific">Sorghum bicolor</name>
    <name type="common">Sorghum</name>
    <name type="synonym">Sorghum vulgare</name>
    <dbReference type="NCBI Taxonomy" id="4558"/>
    <lineage>
        <taxon>Eukaryota</taxon>
        <taxon>Viridiplantae</taxon>
        <taxon>Streptophyta</taxon>
        <taxon>Embryophyta</taxon>
        <taxon>Tracheophyta</taxon>
        <taxon>Spermatophyta</taxon>
        <taxon>Magnoliopsida</taxon>
        <taxon>Liliopsida</taxon>
        <taxon>Poales</taxon>
        <taxon>Poaceae</taxon>
        <taxon>PACMAD clade</taxon>
        <taxon>Panicoideae</taxon>
        <taxon>Andropogonodae</taxon>
        <taxon>Andropogoneae</taxon>
        <taxon>Sorghinae</taxon>
        <taxon>Sorghum</taxon>
    </lineage>
</organism>
<feature type="region of interest" description="Disordered" evidence="1">
    <location>
        <begin position="1"/>
        <end position="81"/>
    </location>
</feature>
<dbReference type="AlphaFoldDB" id="A0A1B6QPV8"/>